<dbReference type="EMBL" id="HG934468">
    <property type="protein sequence ID" value="CDN30813.1"/>
    <property type="molecule type" value="Genomic_DNA"/>
</dbReference>
<dbReference type="InterPro" id="IPR011990">
    <property type="entry name" value="TPR-like_helical_dom_sf"/>
</dbReference>
<gene>
    <name evidence="2" type="ORF">BN938_0708</name>
</gene>
<dbReference type="InterPro" id="IPR041662">
    <property type="entry name" value="SusD-like_2"/>
</dbReference>
<dbReference type="SUPFAM" id="SSF48452">
    <property type="entry name" value="TPR-like"/>
    <property type="match status" value="1"/>
</dbReference>
<feature type="transmembrane region" description="Helical" evidence="1">
    <location>
        <begin position="7"/>
        <end position="26"/>
    </location>
</feature>
<keyword evidence="1" id="KW-0812">Transmembrane</keyword>
<keyword evidence="1" id="KW-1133">Transmembrane helix</keyword>
<sequence length="504" mass="57309">MKMKNRFIYIIIALMTIGLSGCGSFLDVNDDPNNPTEEYMTLEYRLPAALYHTALQEVTQLNQLGSFWAGYWGPNTDGTNSYKKEQLYNGFSIMAKRDGIPIWENGYTYLNYYELLKKQADKEGARHYGAIARIMQAWHYMRLVDVYGDVPFDQALQDDKYPRPVYDDGKYVYQKSMEMINVAIDMLKQTPAARESVPRSADIVFAGDPVKWMKFANTLKLRALLRQSEVGESSYITDEIAKINSDGNGFITEIAFVQPGFNASNLNPFWSTYYRNTSNKTTTTYTYIRPTQYIIDRYESLNDPRVGKLYVENPNGDYKGVPFGYLGSSAVYNKTNTSAFRGPSENGNKPGGILKSSTQPIVLLGDFESWFLQAEAAQRGWISGNTQEFYENGVRASFKYMEVAQADTDAYFSQADVAFNNTLDRIILQKWLALNSISGFEAWCDFRRLSIPSIPNSESAAAGEYPGRLMYPETEAQTNIAQVKKKNITVITKARVWWDINKLK</sequence>
<dbReference type="Gene3D" id="1.25.40.390">
    <property type="match status" value="1"/>
</dbReference>
<name>A0A060RAK0_9BACT</name>
<keyword evidence="3" id="KW-1185">Reference proteome</keyword>
<evidence type="ECO:0000313" key="2">
    <source>
        <dbReference type="EMBL" id="CDN30813.1"/>
    </source>
</evidence>
<dbReference type="PATRIC" id="fig|1433126.3.peg.709"/>
<dbReference type="PROSITE" id="PS51257">
    <property type="entry name" value="PROKAR_LIPOPROTEIN"/>
    <property type="match status" value="1"/>
</dbReference>
<evidence type="ECO:0000313" key="3">
    <source>
        <dbReference type="Proteomes" id="UP000027616"/>
    </source>
</evidence>
<organism evidence="2 3">
    <name type="scientific">Mucinivorans hirudinis</name>
    <dbReference type="NCBI Taxonomy" id="1433126"/>
    <lineage>
        <taxon>Bacteria</taxon>
        <taxon>Pseudomonadati</taxon>
        <taxon>Bacteroidota</taxon>
        <taxon>Bacteroidia</taxon>
        <taxon>Bacteroidales</taxon>
        <taxon>Rikenellaceae</taxon>
        <taxon>Mucinivorans</taxon>
    </lineage>
</organism>
<dbReference type="STRING" id="1433126.BN938_0708"/>
<reference evidence="2 3" key="1">
    <citation type="journal article" date="2015" name="Genome Announc.">
        <title>Complete Genome Sequence of the Novel Leech Symbiont Mucinivorans hirudinis M3T.</title>
        <authorList>
            <person name="Nelson M.C."/>
            <person name="Bomar L."/>
            <person name="Graf J."/>
        </authorList>
    </citation>
    <scope>NUCLEOTIDE SEQUENCE [LARGE SCALE GENOMIC DNA]</scope>
    <source>
        <strain evidence="3">M3</strain>
    </source>
</reference>
<dbReference type="KEGG" id="rbc:BN938_0708"/>
<dbReference type="Proteomes" id="UP000027616">
    <property type="component" value="Chromosome I"/>
</dbReference>
<protein>
    <submittedName>
        <fullName evidence="2">SusD family outer membrane protein</fullName>
    </submittedName>
</protein>
<keyword evidence="1" id="KW-0472">Membrane</keyword>
<dbReference type="eggNOG" id="COG0521">
    <property type="taxonomic scope" value="Bacteria"/>
</dbReference>
<accession>A0A060RAK0</accession>
<dbReference type="AlphaFoldDB" id="A0A060RAK0"/>
<dbReference type="HOGENOM" id="CLU_025928_1_0_10"/>
<dbReference type="Pfam" id="PF12771">
    <property type="entry name" value="SusD-like_2"/>
    <property type="match status" value="1"/>
</dbReference>
<proteinExistence type="predicted"/>
<evidence type="ECO:0000256" key="1">
    <source>
        <dbReference type="SAM" id="Phobius"/>
    </source>
</evidence>